<name>A0A0W1RCT6_9EURY</name>
<evidence type="ECO:0000313" key="2">
    <source>
        <dbReference type="EMBL" id="KTG11060.1"/>
    </source>
</evidence>
<feature type="transmembrane region" description="Helical" evidence="1">
    <location>
        <begin position="112"/>
        <end position="136"/>
    </location>
</feature>
<feature type="transmembrane region" description="Helical" evidence="1">
    <location>
        <begin position="157"/>
        <end position="178"/>
    </location>
</feature>
<evidence type="ECO:0000313" key="3">
    <source>
        <dbReference type="Proteomes" id="UP000054387"/>
    </source>
</evidence>
<feature type="transmembrane region" description="Helical" evidence="1">
    <location>
        <begin position="255"/>
        <end position="276"/>
    </location>
</feature>
<feature type="transmembrane region" description="Helical" evidence="1">
    <location>
        <begin position="423"/>
        <end position="443"/>
    </location>
</feature>
<sequence length="447" mass="48066">MVVIAVVATCSESALAHAGSLSGSLRPVSVPLWLVVVSGGGVVGVSFLFTTLVTDHEAIRSLNGRRIRVPSIADARAVVLPAVRWLSVAALVGVVVMGFVGPAEPLRNLAVLVVWVGWWPGYTISTYLVVNSWPVVNPWRTLSTSLSVGRRPLPARLGRWVSVVGLLFLVWLEVVSPVSENPRWLATVVVGYSVVTIAGAAVYGDAWFARVDPVSRVFHLYGRLAPVQRTADGYGLSFPGAALARQPTPMTEDDVAFVVALLWVTTYDGLVSTAPWNDVVRAASRVGVPPLLVHLITVFVGFALLFGAYRLSARLARRTAETYVTPGFIGRWFAPSLLPIAAGYHLAHFLGFFLGLAPTLVVVGFDPLAPPYELPTLVLPAWFGTLQLVFVVAGHLLAVWVAHARAFGLFPGRLQPIRSQYPLVVVAICYTTSSLWIVAQPFAAPLT</sequence>
<keyword evidence="1" id="KW-1133">Transmembrane helix</keyword>
<keyword evidence="3" id="KW-1185">Reference proteome</keyword>
<keyword evidence="1" id="KW-0472">Membrane</keyword>
<organism evidence="2 3">
    <name type="scientific">Haloprofundus marisrubri</name>
    <dbReference type="NCBI Taxonomy" id="1514971"/>
    <lineage>
        <taxon>Archaea</taxon>
        <taxon>Methanobacteriati</taxon>
        <taxon>Methanobacteriota</taxon>
        <taxon>Stenosarchaea group</taxon>
        <taxon>Halobacteria</taxon>
        <taxon>Halobacteriales</taxon>
        <taxon>Haloferacaceae</taxon>
        <taxon>Haloprofundus</taxon>
    </lineage>
</organism>
<feature type="transmembrane region" description="Helical" evidence="1">
    <location>
        <begin position="28"/>
        <end position="54"/>
    </location>
</feature>
<dbReference type="AlphaFoldDB" id="A0A0W1RCT6"/>
<evidence type="ECO:0008006" key="4">
    <source>
        <dbReference type="Google" id="ProtNLM"/>
    </source>
</evidence>
<reference evidence="2 3" key="1">
    <citation type="submission" date="2015-12" db="EMBL/GenBank/DDBJ databases">
        <title>Haloprofundus marisrubri gen. nov., sp. nov., an extremely halophilic archaeon isolated from the Discovery deep brine-seawater interface in the Red Sea.</title>
        <authorList>
            <person name="Zhang G."/>
            <person name="Stingl U."/>
            <person name="Rashid M."/>
        </authorList>
    </citation>
    <scope>NUCLEOTIDE SEQUENCE [LARGE SCALE GENOMIC DNA]</scope>
    <source>
        <strain evidence="2 3">SB9</strain>
    </source>
</reference>
<evidence type="ECO:0000256" key="1">
    <source>
        <dbReference type="SAM" id="Phobius"/>
    </source>
</evidence>
<proteinExistence type="predicted"/>
<keyword evidence="1" id="KW-0812">Transmembrane</keyword>
<protein>
    <recommendedName>
        <fullName evidence="4">Fenitrothion hydrolase</fullName>
    </recommendedName>
</protein>
<dbReference type="Proteomes" id="UP000054387">
    <property type="component" value="Unassembled WGS sequence"/>
</dbReference>
<feature type="transmembrane region" description="Helical" evidence="1">
    <location>
        <begin position="377"/>
        <end position="402"/>
    </location>
</feature>
<dbReference type="OrthoDB" id="307643at2157"/>
<feature type="transmembrane region" description="Helical" evidence="1">
    <location>
        <begin position="332"/>
        <end position="357"/>
    </location>
</feature>
<dbReference type="STRING" id="1514971.AUR64_06995"/>
<gene>
    <name evidence="2" type="ORF">AUR64_06995</name>
</gene>
<feature type="transmembrane region" description="Helical" evidence="1">
    <location>
        <begin position="75"/>
        <end position="100"/>
    </location>
</feature>
<dbReference type="EMBL" id="LOPU01000016">
    <property type="protein sequence ID" value="KTG11060.1"/>
    <property type="molecule type" value="Genomic_DNA"/>
</dbReference>
<comment type="caution">
    <text evidence="2">The sequence shown here is derived from an EMBL/GenBank/DDBJ whole genome shotgun (WGS) entry which is preliminary data.</text>
</comment>
<feature type="transmembrane region" description="Helical" evidence="1">
    <location>
        <begin position="184"/>
        <end position="203"/>
    </location>
</feature>
<feature type="transmembrane region" description="Helical" evidence="1">
    <location>
        <begin position="291"/>
        <end position="311"/>
    </location>
</feature>
<accession>A0A0W1RCT6</accession>